<dbReference type="PIRSF" id="PIRSF002741">
    <property type="entry name" value="MppA"/>
    <property type="match status" value="1"/>
</dbReference>
<evidence type="ECO:0000259" key="5">
    <source>
        <dbReference type="Pfam" id="PF00496"/>
    </source>
</evidence>
<dbReference type="Gene3D" id="3.10.105.10">
    <property type="entry name" value="Dipeptide-binding Protein, Domain 3"/>
    <property type="match status" value="1"/>
</dbReference>
<dbReference type="PANTHER" id="PTHR30290:SF38">
    <property type="entry name" value="D,D-DIPEPTIDE-BINDING PERIPLASMIC PROTEIN DDPA-RELATED"/>
    <property type="match status" value="1"/>
</dbReference>
<evidence type="ECO:0000313" key="7">
    <source>
        <dbReference type="Proteomes" id="UP001209755"/>
    </source>
</evidence>
<name>A0ABT3HET4_9HYPH</name>
<proteinExistence type="inferred from homology"/>
<accession>A0ABT3HET4</accession>
<dbReference type="InterPro" id="IPR000914">
    <property type="entry name" value="SBP_5_dom"/>
</dbReference>
<organism evidence="6 7">
    <name type="scientific">Rhodobium gokarnense</name>
    <dbReference type="NCBI Taxonomy" id="364296"/>
    <lineage>
        <taxon>Bacteria</taxon>
        <taxon>Pseudomonadati</taxon>
        <taxon>Pseudomonadota</taxon>
        <taxon>Alphaproteobacteria</taxon>
        <taxon>Hyphomicrobiales</taxon>
        <taxon>Rhodobiaceae</taxon>
        <taxon>Rhodobium</taxon>
    </lineage>
</organism>
<reference evidence="7" key="1">
    <citation type="submission" date="2023-07" db="EMBL/GenBank/DDBJ databases">
        <title>Genome sequencing of Purple Non-Sulfur Bacteria from various extreme environments.</title>
        <authorList>
            <person name="Mayer M."/>
        </authorList>
    </citation>
    <scope>NUCLEOTIDE SEQUENCE [LARGE SCALE GENOMIC DNA]</scope>
    <source>
        <strain evidence="7">DSM 17935</strain>
    </source>
</reference>
<keyword evidence="3 4" id="KW-0732">Signal</keyword>
<dbReference type="RefSeq" id="WP_264602475.1">
    <property type="nucleotide sequence ID" value="NZ_JAOQNS010000009.1"/>
</dbReference>
<dbReference type="SUPFAM" id="SSF53850">
    <property type="entry name" value="Periplasmic binding protein-like II"/>
    <property type="match status" value="1"/>
</dbReference>
<dbReference type="Proteomes" id="UP001209755">
    <property type="component" value="Unassembled WGS sequence"/>
</dbReference>
<evidence type="ECO:0000256" key="2">
    <source>
        <dbReference type="ARBA" id="ARBA00005695"/>
    </source>
</evidence>
<dbReference type="Gene3D" id="3.40.190.10">
    <property type="entry name" value="Periplasmic binding protein-like II"/>
    <property type="match status" value="1"/>
</dbReference>
<dbReference type="InterPro" id="IPR030678">
    <property type="entry name" value="Peptide/Ni-bd"/>
</dbReference>
<evidence type="ECO:0000313" key="6">
    <source>
        <dbReference type="EMBL" id="MCW2308885.1"/>
    </source>
</evidence>
<keyword evidence="7" id="KW-1185">Reference proteome</keyword>
<protein>
    <submittedName>
        <fullName evidence="6">Peptide/nickel transport system substrate-binding protein</fullName>
    </submittedName>
</protein>
<feature type="chain" id="PRO_5047019051" evidence="4">
    <location>
        <begin position="25"/>
        <end position="530"/>
    </location>
</feature>
<comment type="similarity">
    <text evidence="2">Belongs to the bacterial solute-binding protein 5 family.</text>
</comment>
<comment type="caution">
    <text evidence="6">The sequence shown here is derived from an EMBL/GenBank/DDBJ whole genome shotgun (WGS) entry which is preliminary data.</text>
</comment>
<evidence type="ECO:0000256" key="3">
    <source>
        <dbReference type="ARBA" id="ARBA00022729"/>
    </source>
</evidence>
<comment type="subcellular location">
    <subcellularLocation>
        <location evidence="1">Periplasm</location>
    </subcellularLocation>
</comment>
<dbReference type="EMBL" id="JAOQNS010000009">
    <property type="protein sequence ID" value="MCW2308885.1"/>
    <property type="molecule type" value="Genomic_DNA"/>
</dbReference>
<gene>
    <name evidence="6" type="ORF">M2319_003234</name>
</gene>
<dbReference type="PANTHER" id="PTHR30290">
    <property type="entry name" value="PERIPLASMIC BINDING COMPONENT OF ABC TRANSPORTER"/>
    <property type="match status" value="1"/>
</dbReference>
<feature type="domain" description="Solute-binding protein family 5" evidence="5">
    <location>
        <begin position="72"/>
        <end position="419"/>
    </location>
</feature>
<dbReference type="InterPro" id="IPR039424">
    <property type="entry name" value="SBP_5"/>
</dbReference>
<evidence type="ECO:0000256" key="1">
    <source>
        <dbReference type="ARBA" id="ARBA00004418"/>
    </source>
</evidence>
<dbReference type="CDD" id="cd08517">
    <property type="entry name" value="PBP2_NikA_DppA_OppA_like_13"/>
    <property type="match status" value="1"/>
</dbReference>
<dbReference type="Pfam" id="PF00496">
    <property type="entry name" value="SBP_bac_5"/>
    <property type="match status" value="1"/>
</dbReference>
<feature type="signal peptide" evidence="4">
    <location>
        <begin position="1"/>
        <end position="24"/>
    </location>
</feature>
<evidence type="ECO:0000256" key="4">
    <source>
        <dbReference type="SAM" id="SignalP"/>
    </source>
</evidence>
<sequence>MRRLITCLGAALSALLLLSANAMAAKDGGTLIMLVKPEPPTLASYLSTSGPIGQVSTKVYEGLLEYDFDLNPQPGLAKSWEISDDGKTMTFKLQEGVTFHDGTPFTSADVEYSINEVLRKVHPRAALTFKELESIETPDDLTVVFHLKNAAPYLIRALSGYESPIVSKKLFEGTDPRDNPTANKPVGTGPFMFVEWQKGQYIRLDKNPNYWKEGLPHLDRLVARFIPDAGTRTAALEKGEVQFAAFNAIPNVDAKRLDDMDGISVTTEGYTMINPLMLLEVNTKSPPLDNRAVRQAISYAIDRQFIIDNIFFGFGKPATGSILSSFGSVGLYSSDVRDYAVADRIDIANKLLDDAGFKRDADGVRFEIVHDILPYGESWRRLGEYLKQALGEVGIKVTLRYEDVPTWLKRIYTNYDYQLNSTFFYQLADPVLGMHRQYLTSQIRKGTVFVNGAQYSNPTVDELMDKASTEPDSEARGKLYAEIQKILAEDVPVIPLFEMDFITVQRDFVKDAIVSPLGVYASFDRAWLDK</sequence>